<reference evidence="2 3" key="1">
    <citation type="submission" date="2016-02" db="EMBL/GenBank/DDBJ databases">
        <title>Genome analysis of coral dinoflagellate symbionts highlights evolutionary adaptations to a symbiotic lifestyle.</title>
        <authorList>
            <person name="Aranda M."/>
            <person name="Li Y."/>
            <person name="Liew Y.J."/>
            <person name="Baumgarten S."/>
            <person name="Simakov O."/>
            <person name="Wilson M."/>
            <person name="Piel J."/>
            <person name="Ashoor H."/>
            <person name="Bougouffa S."/>
            <person name="Bajic V.B."/>
            <person name="Ryu T."/>
            <person name="Ravasi T."/>
            <person name="Bayer T."/>
            <person name="Micklem G."/>
            <person name="Kim H."/>
            <person name="Bhak J."/>
            <person name="Lajeunesse T.C."/>
            <person name="Voolstra C.R."/>
        </authorList>
    </citation>
    <scope>NUCLEOTIDE SEQUENCE [LARGE SCALE GENOMIC DNA]</scope>
    <source>
        <strain evidence="2 3">CCMP2467</strain>
    </source>
</reference>
<keyword evidence="3" id="KW-1185">Reference proteome</keyword>
<dbReference type="SUPFAM" id="SSF56112">
    <property type="entry name" value="Protein kinase-like (PK-like)"/>
    <property type="match status" value="1"/>
</dbReference>
<feature type="region of interest" description="Disordered" evidence="1">
    <location>
        <begin position="160"/>
        <end position="182"/>
    </location>
</feature>
<comment type="caution">
    <text evidence="2">The sequence shown here is derived from an EMBL/GenBank/DDBJ whole genome shotgun (WGS) entry which is preliminary data.</text>
</comment>
<dbReference type="EMBL" id="LSRX01000160">
    <property type="protein sequence ID" value="OLQ06437.1"/>
    <property type="molecule type" value="Genomic_DNA"/>
</dbReference>
<accession>A0A1Q9EGC8</accession>
<evidence type="ECO:0000313" key="2">
    <source>
        <dbReference type="EMBL" id="OLQ06437.1"/>
    </source>
</evidence>
<sequence>MFGLTVDFIYLKDYASDGTDAIGFVQFWGNSPALDLLGEDPQDGSKKVLDLLNQVEPQENPQSALVGAFFYRASAFGPAAAPTQLGGYSSKQKDEEAAGSEYRGFGAARQANEADGFYQAGSAEGEDEPQPRPLPEDYEPLLDTLVLRKGKGIHKADLIRARERRGNSDRHHSDSWGDDGEDVTDYEKLQLVPGILNVVSAGIAAAKTSGVMSLNGYILGEKHDDASAIDVGTLLMNRLRESMGSSYDDAIGRLATPNTGVPHSTLAPDATLAQRDCKGAFGVVYDAKDTKSGQAVVCKVISKEATRNHNAIRNEPLVTFVQGLLMVF</sequence>
<dbReference type="Proteomes" id="UP000186817">
    <property type="component" value="Unassembled WGS sequence"/>
</dbReference>
<name>A0A1Q9EGC8_SYMMI</name>
<organism evidence="2 3">
    <name type="scientific">Symbiodinium microadriaticum</name>
    <name type="common">Dinoflagellate</name>
    <name type="synonym">Zooxanthella microadriatica</name>
    <dbReference type="NCBI Taxonomy" id="2951"/>
    <lineage>
        <taxon>Eukaryota</taxon>
        <taxon>Sar</taxon>
        <taxon>Alveolata</taxon>
        <taxon>Dinophyceae</taxon>
        <taxon>Suessiales</taxon>
        <taxon>Symbiodiniaceae</taxon>
        <taxon>Symbiodinium</taxon>
    </lineage>
</organism>
<dbReference type="InterPro" id="IPR011009">
    <property type="entry name" value="Kinase-like_dom_sf"/>
</dbReference>
<proteinExistence type="predicted"/>
<feature type="compositionally biased region" description="Basic and acidic residues" evidence="1">
    <location>
        <begin position="160"/>
        <end position="175"/>
    </location>
</feature>
<evidence type="ECO:0000256" key="1">
    <source>
        <dbReference type="SAM" id="MobiDB-lite"/>
    </source>
</evidence>
<dbReference type="AlphaFoldDB" id="A0A1Q9EGC8"/>
<protein>
    <recommendedName>
        <fullName evidence="4">Protein kinase domain-containing protein</fullName>
    </recommendedName>
</protein>
<evidence type="ECO:0000313" key="3">
    <source>
        <dbReference type="Proteomes" id="UP000186817"/>
    </source>
</evidence>
<gene>
    <name evidence="2" type="ORF">AK812_SmicGene10270</name>
</gene>
<dbReference type="Gene3D" id="3.30.200.20">
    <property type="entry name" value="Phosphorylase Kinase, domain 1"/>
    <property type="match status" value="1"/>
</dbReference>
<evidence type="ECO:0008006" key="4">
    <source>
        <dbReference type="Google" id="ProtNLM"/>
    </source>
</evidence>